<organism evidence="3 5">
    <name type="scientific">Kerstersia gyiorum</name>
    <dbReference type="NCBI Taxonomy" id="206506"/>
    <lineage>
        <taxon>Bacteria</taxon>
        <taxon>Pseudomonadati</taxon>
        <taxon>Pseudomonadota</taxon>
        <taxon>Betaproteobacteria</taxon>
        <taxon>Burkholderiales</taxon>
        <taxon>Alcaligenaceae</taxon>
        <taxon>Kerstersia</taxon>
    </lineage>
</organism>
<proteinExistence type="predicted"/>
<keyword evidence="5" id="KW-1185">Reference proteome</keyword>
<feature type="transmembrane region" description="Helical" evidence="1">
    <location>
        <begin position="143"/>
        <end position="162"/>
    </location>
</feature>
<dbReference type="GeneID" id="99725151"/>
<evidence type="ECO:0000259" key="2">
    <source>
        <dbReference type="Pfam" id="PF07331"/>
    </source>
</evidence>
<dbReference type="Proteomes" id="UP000292039">
    <property type="component" value="Unassembled WGS sequence"/>
</dbReference>
<keyword evidence="1" id="KW-0472">Membrane</keyword>
<keyword evidence="1" id="KW-1133">Transmembrane helix</keyword>
<dbReference type="RefSeq" id="WP_068371332.1">
    <property type="nucleotide sequence ID" value="NZ_CBCSEB010000009.1"/>
</dbReference>
<dbReference type="STRING" id="206506.AAV32_10425"/>
<dbReference type="Pfam" id="PF07331">
    <property type="entry name" value="TctB"/>
    <property type="match status" value="1"/>
</dbReference>
<feature type="transmembrane region" description="Helical" evidence="1">
    <location>
        <begin position="102"/>
        <end position="131"/>
    </location>
</feature>
<dbReference type="InterPro" id="IPR009936">
    <property type="entry name" value="DUF1468"/>
</dbReference>
<feature type="domain" description="DUF1468" evidence="2">
    <location>
        <begin position="13"/>
        <end position="171"/>
    </location>
</feature>
<dbReference type="AlphaFoldDB" id="A0A171KRT4"/>
<evidence type="ECO:0000313" key="3">
    <source>
        <dbReference type="EMBL" id="KKO71601.1"/>
    </source>
</evidence>
<dbReference type="EMBL" id="LBNE01000006">
    <property type="protein sequence ID" value="KKO71601.1"/>
    <property type="molecule type" value="Genomic_DNA"/>
</dbReference>
<feature type="transmembrane region" description="Helical" evidence="1">
    <location>
        <begin position="42"/>
        <end position="60"/>
    </location>
</feature>
<keyword evidence="1" id="KW-0812">Transmembrane</keyword>
<evidence type="ECO:0000313" key="5">
    <source>
        <dbReference type="Proteomes" id="UP000078084"/>
    </source>
</evidence>
<evidence type="ECO:0000313" key="6">
    <source>
        <dbReference type="Proteomes" id="UP000292039"/>
    </source>
</evidence>
<reference evidence="4 6" key="2">
    <citation type="submission" date="2019-02" db="EMBL/GenBank/DDBJ databases">
        <title>Genomic Encyclopedia of Type Strains, Phase IV (KMG-IV): sequencing the most valuable type-strain genomes for metagenomic binning, comparative biology and taxonomic classification.</title>
        <authorList>
            <person name="Goeker M."/>
        </authorList>
    </citation>
    <scope>NUCLEOTIDE SEQUENCE [LARGE SCALE GENOMIC DNA]</scope>
    <source>
        <strain evidence="4 6">DSM 16618</strain>
    </source>
</reference>
<evidence type="ECO:0000313" key="4">
    <source>
        <dbReference type="EMBL" id="RZS66774.1"/>
    </source>
</evidence>
<evidence type="ECO:0000256" key="1">
    <source>
        <dbReference type="SAM" id="Phobius"/>
    </source>
</evidence>
<name>A0A171KRT4_9BURK</name>
<dbReference type="EMBL" id="SGWZ01000005">
    <property type="protein sequence ID" value="RZS66774.1"/>
    <property type="molecule type" value="Genomic_DNA"/>
</dbReference>
<reference evidence="3 5" key="1">
    <citation type="submission" date="2015-04" db="EMBL/GenBank/DDBJ databases">
        <title>Genome sequence of Kerstersia gyiorum CG1.</title>
        <authorList>
            <person name="Greninger A.L."/>
            <person name="Kozyreva V."/>
            <person name="Chaturvedi V."/>
        </authorList>
    </citation>
    <scope>NUCLEOTIDE SEQUENCE [LARGE SCALE GENOMIC DNA]</scope>
    <source>
        <strain evidence="3 5">CG1</strain>
    </source>
</reference>
<accession>A0A171KRT4</accession>
<dbReference type="Proteomes" id="UP000078084">
    <property type="component" value="Unassembled WGS sequence"/>
</dbReference>
<sequence length="180" mass="18772">MFIKDKASALVGLLSMGGGLAAVVVARGFPPSLTDTDIGPSVFPMAYGLVLALLGLLLFIQSVRGRTAPVPVANPAAVVQEALQEAAESADPEHAPVHFGRLVLGLIGAALYIAAIVYAGFALSTVLYLWLMISLLKGPGAMWRFSTIALAVLVGLVVYGVFVELLQVPLPAGEWFLGDD</sequence>
<protein>
    <submittedName>
        <fullName evidence="4">Tripartite tricarboxylate transporter TctB family protein</fullName>
    </submittedName>
</protein>
<gene>
    <name evidence="3" type="ORF">AAV32_10425</name>
    <name evidence="4" type="ORF">EV679_2933</name>
</gene>
<comment type="caution">
    <text evidence="3">The sequence shown here is derived from an EMBL/GenBank/DDBJ whole genome shotgun (WGS) entry which is preliminary data.</text>
</comment>